<comment type="caution">
    <text evidence="1">The sequence shown here is derived from an EMBL/GenBank/DDBJ whole genome shotgun (WGS) entry which is preliminary data.</text>
</comment>
<accession>A0ABP7DET4</accession>
<reference evidence="2" key="1">
    <citation type="journal article" date="2019" name="Int. J. Syst. Evol. Microbiol.">
        <title>The Global Catalogue of Microorganisms (GCM) 10K type strain sequencing project: providing services to taxonomists for standard genome sequencing and annotation.</title>
        <authorList>
            <consortium name="The Broad Institute Genomics Platform"/>
            <consortium name="The Broad Institute Genome Sequencing Center for Infectious Disease"/>
            <person name="Wu L."/>
            <person name="Ma J."/>
        </authorList>
    </citation>
    <scope>NUCLEOTIDE SEQUENCE [LARGE SCALE GENOMIC DNA]</scope>
    <source>
        <strain evidence="2">JCM 16961</strain>
    </source>
</reference>
<sequence>MKGGRTAFRLKPCMRRMPSAGARAASRGMTRNEKLQYTTAVVPVATMAASASQAFTARLPEADRRTVRRSRQ</sequence>
<gene>
    <name evidence="1" type="ORF">GCM10022377_16680</name>
</gene>
<dbReference type="EMBL" id="BAABCJ010000002">
    <property type="protein sequence ID" value="GAA3703656.1"/>
    <property type="molecule type" value="Genomic_DNA"/>
</dbReference>
<keyword evidence="2" id="KW-1185">Reference proteome</keyword>
<organism evidence="1 2">
    <name type="scientific">Zhihengliuella alba</name>
    <dbReference type="NCBI Taxonomy" id="547018"/>
    <lineage>
        <taxon>Bacteria</taxon>
        <taxon>Bacillati</taxon>
        <taxon>Actinomycetota</taxon>
        <taxon>Actinomycetes</taxon>
        <taxon>Micrococcales</taxon>
        <taxon>Micrococcaceae</taxon>
        <taxon>Zhihengliuella</taxon>
    </lineage>
</organism>
<name>A0ABP7DET4_9MICC</name>
<proteinExistence type="predicted"/>
<protein>
    <submittedName>
        <fullName evidence="1">Uncharacterized protein</fullName>
    </submittedName>
</protein>
<evidence type="ECO:0000313" key="2">
    <source>
        <dbReference type="Proteomes" id="UP001501536"/>
    </source>
</evidence>
<dbReference type="Proteomes" id="UP001501536">
    <property type="component" value="Unassembled WGS sequence"/>
</dbReference>
<evidence type="ECO:0000313" key="1">
    <source>
        <dbReference type="EMBL" id="GAA3703656.1"/>
    </source>
</evidence>